<accession>A0A1E5C3M0</accession>
<dbReference type="AlphaFoldDB" id="A0A1E5C3M0"/>
<gene>
    <name evidence="3" type="ORF">A1OK_12265</name>
</gene>
<feature type="repeat" description="TPR" evidence="1">
    <location>
        <begin position="348"/>
        <end position="381"/>
    </location>
</feature>
<dbReference type="InterPro" id="IPR019734">
    <property type="entry name" value="TPR_rpt"/>
</dbReference>
<dbReference type="EMBL" id="AJWN02000070">
    <property type="protein sequence ID" value="OEE60080.1"/>
    <property type="molecule type" value="Genomic_DNA"/>
</dbReference>
<dbReference type="InterPro" id="IPR011990">
    <property type="entry name" value="TPR-like_helical_dom_sf"/>
</dbReference>
<protein>
    <recommendedName>
        <fullName evidence="5">Bacterial transcriptional activator domain-containing protein</fullName>
    </recommendedName>
</protein>
<dbReference type="Gene3D" id="1.25.40.10">
    <property type="entry name" value="Tetratricopeptide repeat domain"/>
    <property type="match status" value="3"/>
</dbReference>
<dbReference type="Proteomes" id="UP000095039">
    <property type="component" value="Unassembled WGS sequence"/>
</dbReference>
<keyword evidence="4" id="KW-1185">Reference proteome</keyword>
<dbReference type="SUPFAM" id="SSF48452">
    <property type="entry name" value="TPR-like"/>
    <property type="match status" value="2"/>
</dbReference>
<feature type="signal peptide" evidence="2">
    <location>
        <begin position="1"/>
        <end position="23"/>
    </location>
</feature>
<dbReference type="RefSeq" id="WP_016962431.1">
    <property type="nucleotide sequence ID" value="NZ_AJWN02000070.1"/>
</dbReference>
<reference evidence="3 4" key="1">
    <citation type="journal article" date="2012" name="Science">
        <title>Ecological populations of bacteria act as socially cohesive units of antibiotic production and resistance.</title>
        <authorList>
            <person name="Cordero O.X."/>
            <person name="Wildschutte H."/>
            <person name="Kirkup B."/>
            <person name="Proehl S."/>
            <person name="Ngo L."/>
            <person name="Hussain F."/>
            <person name="Le Roux F."/>
            <person name="Mincer T."/>
            <person name="Polz M.F."/>
        </authorList>
    </citation>
    <scope>NUCLEOTIDE SEQUENCE [LARGE SCALE GENOMIC DNA]</scope>
    <source>
        <strain evidence="3 4">FF-454</strain>
    </source>
</reference>
<comment type="caution">
    <text evidence="3">The sequence shown here is derived from an EMBL/GenBank/DDBJ whole genome shotgun (WGS) entry which is preliminary data.</text>
</comment>
<dbReference type="Pfam" id="PF13432">
    <property type="entry name" value="TPR_16"/>
    <property type="match status" value="1"/>
</dbReference>
<evidence type="ECO:0000313" key="4">
    <source>
        <dbReference type="Proteomes" id="UP000095039"/>
    </source>
</evidence>
<evidence type="ECO:0000256" key="1">
    <source>
        <dbReference type="PROSITE-ProRule" id="PRU00339"/>
    </source>
</evidence>
<organism evidence="3 4">
    <name type="scientific">Enterovibrio norvegicus FF-454</name>
    <dbReference type="NCBI Taxonomy" id="1185651"/>
    <lineage>
        <taxon>Bacteria</taxon>
        <taxon>Pseudomonadati</taxon>
        <taxon>Pseudomonadota</taxon>
        <taxon>Gammaproteobacteria</taxon>
        <taxon>Vibrionales</taxon>
        <taxon>Vibrionaceae</taxon>
        <taxon>Enterovibrio</taxon>
    </lineage>
</organism>
<evidence type="ECO:0000313" key="3">
    <source>
        <dbReference type="EMBL" id="OEE60080.1"/>
    </source>
</evidence>
<feature type="chain" id="PRO_5009172319" description="Bacterial transcriptional activator domain-containing protein" evidence="2">
    <location>
        <begin position="24"/>
        <end position="404"/>
    </location>
</feature>
<evidence type="ECO:0008006" key="5">
    <source>
        <dbReference type="Google" id="ProtNLM"/>
    </source>
</evidence>
<evidence type="ECO:0000256" key="2">
    <source>
        <dbReference type="SAM" id="SignalP"/>
    </source>
</evidence>
<dbReference type="PROSITE" id="PS50005">
    <property type="entry name" value="TPR"/>
    <property type="match status" value="1"/>
</dbReference>
<sequence>MRTLRLILTSIFTVCFMLQPVGAATLSASTANKVQRAINLQQQEKWKEATTVLESTTTASTYDVAFVQRMLGGLYWQLGVPNKAIRSLEAAVDSNKLEPDAQRSAQRMLADILLSQSRYAEALRRYYSLTSDKLPLTAGHAPTEKELADIWLRIAQAHYQNQQAKQALSAINRHLSLVAAKVSSLSLKLGAQITLKQWKGTIASLKQLIAIDPENKAWWLQLTASYQHLNKPTDMLKTLVLAVRKGIALSPSEKRMMAQLYGQQGVPEKAAALMLELNTKNAKASSLAMEASYWQLAKEWDNAIAAWQRAAEQDNQYRWSLAQSQLQRGLYQEALTSLDLITETNQQAQAELGQAIAYDKLDNLDKALEHAKRANEIEPTTQTESWIQYLSHKRDAASAVSDIR</sequence>
<keyword evidence="2" id="KW-0732">Signal</keyword>
<keyword evidence="1" id="KW-0802">TPR repeat</keyword>
<name>A0A1E5C3M0_9GAMM</name>
<proteinExistence type="predicted"/>
<dbReference type="SMART" id="SM00028">
    <property type="entry name" value="TPR"/>
    <property type="match status" value="4"/>
</dbReference>